<evidence type="ECO:0000256" key="1">
    <source>
        <dbReference type="ARBA" id="ARBA00008027"/>
    </source>
</evidence>
<evidence type="ECO:0000256" key="2">
    <source>
        <dbReference type="ARBA" id="ARBA00023231"/>
    </source>
</evidence>
<comment type="similarity">
    <text evidence="1">Belongs to the NifZ family.</text>
</comment>
<feature type="region of interest" description="Disordered" evidence="3">
    <location>
        <begin position="1"/>
        <end position="30"/>
    </location>
</feature>
<sequence length="88" mass="9615">MSELTECDRPPVFQPGDKVRAGRAVRNDGSFPGKAIGDPLIGPGEVGYVRAIGTFLQRHVIYEVDFLYRGLVVGMRANELELIEAADP</sequence>
<organism evidence="4 5">
    <name type="scientific">Rhizomicrobium electricum</name>
    <dbReference type="NCBI Taxonomy" id="480070"/>
    <lineage>
        <taxon>Bacteria</taxon>
        <taxon>Pseudomonadati</taxon>
        <taxon>Pseudomonadota</taxon>
        <taxon>Alphaproteobacteria</taxon>
        <taxon>Micropepsales</taxon>
        <taxon>Micropepsaceae</taxon>
        <taxon>Rhizomicrobium</taxon>
    </lineage>
</organism>
<dbReference type="Pfam" id="PF04319">
    <property type="entry name" value="NifZ"/>
    <property type="match status" value="1"/>
</dbReference>
<dbReference type="InterPro" id="IPR007415">
    <property type="entry name" value="Nitrogenase_MoFe_mat_NifZ"/>
</dbReference>
<protein>
    <submittedName>
        <fullName evidence="4">Nitrogen fixation protein NifZ</fullName>
    </submittedName>
</protein>
<proteinExistence type="inferred from homology"/>
<evidence type="ECO:0000313" key="5">
    <source>
        <dbReference type="Proteomes" id="UP001499951"/>
    </source>
</evidence>
<dbReference type="Proteomes" id="UP001499951">
    <property type="component" value="Unassembled WGS sequence"/>
</dbReference>
<evidence type="ECO:0000313" key="4">
    <source>
        <dbReference type="EMBL" id="GAA0580415.1"/>
    </source>
</evidence>
<dbReference type="RefSeq" id="WP_166937023.1">
    <property type="nucleotide sequence ID" value="NZ_BAAADD010000008.1"/>
</dbReference>
<keyword evidence="2" id="KW-0535">Nitrogen fixation</keyword>
<accession>A0ABN1F233</accession>
<dbReference type="EMBL" id="BAAADD010000008">
    <property type="protein sequence ID" value="GAA0580415.1"/>
    <property type="molecule type" value="Genomic_DNA"/>
</dbReference>
<reference evidence="4 5" key="1">
    <citation type="journal article" date="2019" name="Int. J. Syst. Evol. Microbiol.">
        <title>The Global Catalogue of Microorganisms (GCM) 10K type strain sequencing project: providing services to taxonomists for standard genome sequencing and annotation.</title>
        <authorList>
            <consortium name="The Broad Institute Genomics Platform"/>
            <consortium name="The Broad Institute Genome Sequencing Center for Infectious Disease"/>
            <person name="Wu L."/>
            <person name="Ma J."/>
        </authorList>
    </citation>
    <scope>NUCLEOTIDE SEQUENCE [LARGE SCALE GENOMIC DNA]</scope>
    <source>
        <strain evidence="4 5">JCM 15089</strain>
    </source>
</reference>
<comment type="caution">
    <text evidence="4">The sequence shown here is derived from an EMBL/GenBank/DDBJ whole genome shotgun (WGS) entry which is preliminary data.</text>
</comment>
<keyword evidence="5" id="KW-1185">Reference proteome</keyword>
<name>A0ABN1F233_9PROT</name>
<gene>
    <name evidence="4" type="ORF">GCM10008942_31650</name>
</gene>
<evidence type="ECO:0000256" key="3">
    <source>
        <dbReference type="SAM" id="MobiDB-lite"/>
    </source>
</evidence>